<dbReference type="InterPro" id="IPR036322">
    <property type="entry name" value="WD40_repeat_dom_sf"/>
</dbReference>
<dbReference type="AlphaFoldDB" id="A0A915K012"/>
<feature type="chain" id="PRO_5036988003" evidence="3">
    <location>
        <begin position="25"/>
        <end position="160"/>
    </location>
</feature>
<evidence type="ECO:0000313" key="5">
    <source>
        <dbReference type="WBParaSite" id="nRc.2.0.1.t32111-RA"/>
    </source>
</evidence>
<sequence>MSLCSTVHALSSCALMSLCSTVHALSSCALLRLCVVSCALLSHIKFSPDSSYLCASSDKGTIHIFCVEDLSLNKRSALQNIPVLGGSYVDSQWALAKCPGIAESPCICGFSNNQSVVAIYEEGSFCKYVFTKNGTCRREAFERFLSVTDDQDFWNSYKLY</sequence>
<dbReference type="WBParaSite" id="nRc.2.0.1.t32111-RA">
    <property type="protein sequence ID" value="nRc.2.0.1.t32111-RA"/>
    <property type="gene ID" value="nRc.2.0.1.g32111"/>
</dbReference>
<proteinExistence type="predicted"/>
<reference evidence="5" key="1">
    <citation type="submission" date="2022-11" db="UniProtKB">
        <authorList>
            <consortium name="WormBaseParasite"/>
        </authorList>
    </citation>
    <scope>IDENTIFICATION</scope>
</reference>
<accession>A0A915K012</accession>
<evidence type="ECO:0000256" key="3">
    <source>
        <dbReference type="SAM" id="SignalP"/>
    </source>
</evidence>
<name>A0A915K012_ROMCU</name>
<organism evidence="4 5">
    <name type="scientific">Romanomermis culicivorax</name>
    <name type="common">Nematode worm</name>
    <dbReference type="NCBI Taxonomy" id="13658"/>
    <lineage>
        <taxon>Eukaryota</taxon>
        <taxon>Metazoa</taxon>
        <taxon>Ecdysozoa</taxon>
        <taxon>Nematoda</taxon>
        <taxon>Enoplea</taxon>
        <taxon>Dorylaimia</taxon>
        <taxon>Mermithida</taxon>
        <taxon>Mermithoidea</taxon>
        <taxon>Mermithidae</taxon>
        <taxon>Romanomermis</taxon>
    </lineage>
</organism>
<keyword evidence="2" id="KW-0677">Repeat</keyword>
<keyword evidence="3" id="KW-0732">Signal</keyword>
<evidence type="ECO:0000256" key="1">
    <source>
        <dbReference type="ARBA" id="ARBA00022574"/>
    </source>
</evidence>
<evidence type="ECO:0000313" key="4">
    <source>
        <dbReference type="Proteomes" id="UP000887565"/>
    </source>
</evidence>
<dbReference type="PANTHER" id="PTHR11227">
    <property type="entry name" value="WD-REPEAT PROTEIN INTERACTING WITH PHOSPHOINOSIDES WIPI -RELATED"/>
    <property type="match status" value="1"/>
</dbReference>
<protein>
    <submittedName>
        <fullName evidence="5">Uncharacterized protein</fullName>
    </submittedName>
</protein>
<feature type="signal peptide" evidence="3">
    <location>
        <begin position="1"/>
        <end position="24"/>
    </location>
</feature>
<dbReference type="SUPFAM" id="SSF50978">
    <property type="entry name" value="WD40 repeat-like"/>
    <property type="match status" value="1"/>
</dbReference>
<dbReference type="Proteomes" id="UP000887565">
    <property type="component" value="Unplaced"/>
</dbReference>
<keyword evidence="4" id="KW-1185">Reference proteome</keyword>
<keyword evidence="1" id="KW-0853">WD repeat</keyword>
<evidence type="ECO:0000256" key="2">
    <source>
        <dbReference type="ARBA" id="ARBA00022737"/>
    </source>
</evidence>
<dbReference type="InterPro" id="IPR048720">
    <property type="entry name" value="PROPPIN"/>
</dbReference>